<dbReference type="OrthoDB" id="3475938at2"/>
<name>A0A3M8AC39_9MICO</name>
<evidence type="ECO:0000259" key="1">
    <source>
        <dbReference type="Pfam" id="PF12680"/>
    </source>
</evidence>
<evidence type="ECO:0000313" key="3">
    <source>
        <dbReference type="Proteomes" id="UP000275048"/>
    </source>
</evidence>
<protein>
    <submittedName>
        <fullName evidence="2">Nuclear transport factor 2 family protein</fullName>
    </submittedName>
</protein>
<dbReference type="EMBL" id="RHHB01000018">
    <property type="protein sequence ID" value="RNB48800.1"/>
    <property type="molecule type" value="Genomic_DNA"/>
</dbReference>
<dbReference type="InterPro" id="IPR032710">
    <property type="entry name" value="NTF2-like_dom_sf"/>
</dbReference>
<evidence type="ECO:0000313" key="2">
    <source>
        <dbReference type="EMBL" id="RNB48800.1"/>
    </source>
</evidence>
<organism evidence="2 3">
    <name type="scientific">Agromyces tardus</name>
    <dbReference type="NCBI Taxonomy" id="2583849"/>
    <lineage>
        <taxon>Bacteria</taxon>
        <taxon>Bacillati</taxon>
        <taxon>Actinomycetota</taxon>
        <taxon>Actinomycetes</taxon>
        <taxon>Micrococcales</taxon>
        <taxon>Microbacteriaceae</taxon>
        <taxon>Agromyces</taxon>
    </lineage>
</organism>
<comment type="caution">
    <text evidence="2">The sequence shown here is derived from an EMBL/GenBank/DDBJ whole genome shotgun (WGS) entry which is preliminary data.</text>
</comment>
<dbReference type="Gene3D" id="3.10.450.50">
    <property type="match status" value="1"/>
</dbReference>
<accession>A0A3M8AC39</accession>
<keyword evidence="3" id="KW-1185">Reference proteome</keyword>
<feature type="domain" description="SnoaL-like" evidence="1">
    <location>
        <begin position="12"/>
        <end position="124"/>
    </location>
</feature>
<dbReference type="Proteomes" id="UP000275048">
    <property type="component" value="Unassembled WGS sequence"/>
</dbReference>
<sequence>MSDVADPVAAARALHAALEAGLHGDRLAELFTADATTTERPNAINPRGGTIGLAEILRGSTAGAGLLARQRYDVHDAFAHGDLAVIRLTWTGEIAADRGPFRAGQVLTAHIAQFVRVRDGRIASIETYDCYEPFDAAG</sequence>
<reference evidence="2 3" key="1">
    <citation type="submission" date="2018-10" db="EMBL/GenBank/DDBJ databases">
        <title>Isolation, diversity and antibacterial activity of antinobacteria from the wheat rhizosphere soil.</title>
        <authorList>
            <person name="Sun T."/>
        </authorList>
    </citation>
    <scope>NUCLEOTIDE SEQUENCE [LARGE SCALE GENOMIC DNA]</scope>
    <source>
        <strain evidence="2 3">SJ-23</strain>
    </source>
</reference>
<proteinExistence type="predicted"/>
<dbReference type="Pfam" id="PF12680">
    <property type="entry name" value="SnoaL_2"/>
    <property type="match status" value="1"/>
</dbReference>
<dbReference type="InterPro" id="IPR037401">
    <property type="entry name" value="SnoaL-like"/>
</dbReference>
<dbReference type="AlphaFoldDB" id="A0A3M8AC39"/>
<dbReference type="SUPFAM" id="SSF54427">
    <property type="entry name" value="NTF2-like"/>
    <property type="match status" value="1"/>
</dbReference>
<dbReference type="RefSeq" id="WP_122937035.1">
    <property type="nucleotide sequence ID" value="NZ_JBHSNT010000060.1"/>
</dbReference>
<gene>
    <name evidence="2" type="ORF">EDM22_10680</name>
</gene>